<dbReference type="EMBL" id="LNAL01000008">
    <property type="protein sequence ID" value="KUG06857.1"/>
    <property type="molecule type" value="Genomic_DNA"/>
</dbReference>
<evidence type="ECO:0000313" key="1">
    <source>
        <dbReference type="EMBL" id="KUG06857.1"/>
    </source>
</evidence>
<name>A0A9X0HJ64_SOLP1</name>
<gene>
    <name evidence="1" type="ORF">ASU33_05900</name>
</gene>
<reference evidence="1 2" key="1">
    <citation type="submission" date="2015-11" db="EMBL/GenBank/DDBJ databases">
        <title>Solirubrum puertoriconensis gen. nov. an environmental bacteria isolated in Puerto Rico.</title>
        <authorList>
            <person name="Cuebas-Irizarry M.F."/>
            <person name="Montalvo-Rodriguez R."/>
        </authorList>
    </citation>
    <scope>NUCLEOTIDE SEQUENCE [LARGE SCALE GENOMIC DNA]</scope>
    <source>
        <strain evidence="1 2">MC1A</strain>
    </source>
</reference>
<proteinExistence type="predicted"/>
<dbReference type="Proteomes" id="UP000054223">
    <property type="component" value="Unassembled WGS sequence"/>
</dbReference>
<keyword evidence="2" id="KW-1185">Reference proteome</keyword>
<organism evidence="1 2">
    <name type="scientific">Solirubrum puertoriconensis</name>
    <dbReference type="NCBI Taxonomy" id="1751427"/>
    <lineage>
        <taxon>Bacteria</taxon>
        <taxon>Pseudomonadati</taxon>
        <taxon>Bacteroidota</taxon>
        <taxon>Cytophagia</taxon>
        <taxon>Cytophagales</taxon>
    </lineage>
</organism>
<evidence type="ECO:0000313" key="2">
    <source>
        <dbReference type="Proteomes" id="UP000054223"/>
    </source>
</evidence>
<dbReference type="OrthoDB" id="790936at2"/>
<accession>A0A9X0HJ64</accession>
<dbReference type="RefSeq" id="WP_059072551.1">
    <property type="nucleotide sequence ID" value="NZ_LNAL01000008.1"/>
</dbReference>
<protein>
    <submittedName>
        <fullName evidence="1">Uncharacterized protein</fullName>
    </submittedName>
</protein>
<comment type="caution">
    <text evidence="1">The sequence shown here is derived from an EMBL/GenBank/DDBJ whole genome shotgun (WGS) entry which is preliminary data.</text>
</comment>
<sequence length="156" mass="17700">MNEMLQSVIEAATWIDKVNPRFEDNFYRSEELRPGFLIANSQYHKEALAVTVQKRREYLQNPATDLLTLEEVAEKGKLILIDPLDSELDGGAEVYSQGYFDLWDCAPWDTWVAFGSATLKQAADSALINPFLSQLKHFQATSFDALIAWVPNTQLN</sequence>
<dbReference type="AlphaFoldDB" id="A0A9X0HJ64"/>